<dbReference type="GO" id="GO:0050333">
    <property type="term" value="F:thiamine triphosphate phosphatase activity"/>
    <property type="evidence" value="ECO:0007669"/>
    <property type="project" value="InterPro"/>
</dbReference>
<feature type="domain" description="CYTH" evidence="1">
    <location>
        <begin position="6"/>
        <end position="170"/>
    </location>
</feature>
<accession>W7HSY9</accession>
<dbReference type="PANTHER" id="PTHR14586:SF1">
    <property type="entry name" value="THIAMINE-TRIPHOSPHATASE"/>
    <property type="match status" value="1"/>
</dbReference>
<protein>
    <recommendedName>
        <fullName evidence="1">CYTH domain-containing protein</fullName>
    </recommendedName>
</protein>
<reference evidence="2 3" key="1">
    <citation type="submission" date="2013-05" db="EMBL/GenBank/DDBJ databases">
        <title>Drechslerella stenobrocha genome reveals carnivorous origination and mechanical trapping mechanism of predatory fungi.</title>
        <authorList>
            <person name="Liu X."/>
            <person name="Zhang W."/>
            <person name="Liu K."/>
        </authorList>
    </citation>
    <scope>NUCLEOTIDE SEQUENCE [LARGE SCALE GENOMIC DNA]</scope>
    <source>
        <strain evidence="2 3">248</strain>
    </source>
</reference>
<dbReference type="AlphaFoldDB" id="W7HSY9"/>
<dbReference type="InterPro" id="IPR033469">
    <property type="entry name" value="CYTH-like_dom_sf"/>
</dbReference>
<proteinExistence type="predicted"/>
<name>W7HSY9_9PEZI</name>
<dbReference type="SUPFAM" id="SSF55154">
    <property type="entry name" value="CYTH-like phosphatases"/>
    <property type="match status" value="1"/>
</dbReference>
<sequence>MSRIYEVERKFCFAFANISRFHHNKGAVPFTSIVFKGSTGQQDIYYDTKAYDLDKHMVWVRLRDGHWEAKTLRAGSHERATYEEVKGRQGIVRMLRDLGMANWKEKEQVPGNFGLSKIVEFATARRTYKVDGKFTVVLDTTDFGHAVGEVELIGNDGIKCHEEIDDFISKHRWFFETAGTVKSKMRAYWDAFPRGSELVQE</sequence>
<dbReference type="PANTHER" id="PTHR14586">
    <property type="entry name" value="THIAMINE-TRIPHOSPHATASE"/>
    <property type="match status" value="1"/>
</dbReference>
<dbReference type="Gene3D" id="2.40.320.10">
    <property type="entry name" value="Hypothetical Protein Pfu-838710-001"/>
    <property type="match status" value="1"/>
</dbReference>
<organism evidence="2 3">
    <name type="scientific">Drechslerella stenobrocha 248</name>
    <dbReference type="NCBI Taxonomy" id="1043628"/>
    <lineage>
        <taxon>Eukaryota</taxon>
        <taxon>Fungi</taxon>
        <taxon>Dikarya</taxon>
        <taxon>Ascomycota</taxon>
        <taxon>Pezizomycotina</taxon>
        <taxon>Orbiliomycetes</taxon>
        <taxon>Orbiliales</taxon>
        <taxon>Orbiliaceae</taxon>
        <taxon>Drechslerella</taxon>
    </lineage>
</organism>
<evidence type="ECO:0000259" key="1">
    <source>
        <dbReference type="Pfam" id="PF01928"/>
    </source>
</evidence>
<dbReference type="Pfam" id="PF01928">
    <property type="entry name" value="CYTH"/>
    <property type="match status" value="1"/>
</dbReference>
<dbReference type="InterPro" id="IPR039582">
    <property type="entry name" value="THTPA"/>
</dbReference>
<dbReference type="GO" id="GO:0000287">
    <property type="term" value="F:magnesium ion binding"/>
    <property type="evidence" value="ECO:0007669"/>
    <property type="project" value="TreeGrafter"/>
</dbReference>
<dbReference type="EMBL" id="KI966418">
    <property type="protein sequence ID" value="EWC46409.1"/>
    <property type="molecule type" value="Genomic_DNA"/>
</dbReference>
<dbReference type="InterPro" id="IPR023577">
    <property type="entry name" value="CYTH_domain"/>
</dbReference>
<dbReference type="OrthoDB" id="442176at2759"/>
<dbReference type="Proteomes" id="UP000024837">
    <property type="component" value="Unassembled WGS sequence"/>
</dbReference>
<dbReference type="GO" id="GO:0042357">
    <property type="term" value="P:thiamine diphosphate metabolic process"/>
    <property type="evidence" value="ECO:0007669"/>
    <property type="project" value="TreeGrafter"/>
</dbReference>
<evidence type="ECO:0000313" key="3">
    <source>
        <dbReference type="Proteomes" id="UP000024837"/>
    </source>
</evidence>
<gene>
    <name evidence="2" type="ORF">DRE_04352</name>
</gene>
<dbReference type="HOGENOM" id="CLU_105907_0_0_1"/>
<evidence type="ECO:0000313" key="2">
    <source>
        <dbReference type="EMBL" id="EWC46409.1"/>
    </source>
</evidence>
<keyword evidence="3" id="KW-1185">Reference proteome</keyword>